<keyword evidence="2" id="KW-0326">Glycosidase</keyword>
<feature type="domain" description="Glycoside hydrolase family 42 N-terminal" evidence="4">
    <location>
        <begin position="62"/>
        <end position="208"/>
    </location>
</feature>
<evidence type="ECO:0000313" key="6">
    <source>
        <dbReference type="EMBL" id="MCO6024548.1"/>
    </source>
</evidence>
<evidence type="ECO:0000313" key="7">
    <source>
        <dbReference type="Proteomes" id="UP001204015"/>
    </source>
</evidence>
<dbReference type="SUPFAM" id="SSF51445">
    <property type="entry name" value="(Trans)glycosidases"/>
    <property type="match status" value="1"/>
</dbReference>
<evidence type="ECO:0000256" key="2">
    <source>
        <dbReference type="ARBA" id="ARBA00023295"/>
    </source>
</evidence>
<organism evidence="6 7">
    <name type="scientific">Segatella cerevisiae</name>
    <dbReference type="NCBI Taxonomy" id="2053716"/>
    <lineage>
        <taxon>Bacteria</taxon>
        <taxon>Pseudomonadati</taxon>
        <taxon>Bacteroidota</taxon>
        <taxon>Bacteroidia</taxon>
        <taxon>Bacteroidales</taxon>
        <taxon>Prevotellaceae</taxon>
        <taxon>Segatella</taxon>
    </lineage>
</organism>
<dbReference type="RefSeq" id="WP_252759910.1">
    <property type="nucleotide sequence ID" value="NZ_JAMXLY010000003.1"/>
</dbReference>
<accession>A0ABT1BTX8</accession>
<name>A0ABT1BTX8_9BACT</name>
<evidence type="ECO:0000259" key="5">
    <source>
        <dbReference type="Pfam" id="PF18120"/>
    </source>
</evidence>
<dbReference type="EMBL" id="JAMXLY010000003">
    <property type="protein sequence ID" value="MCO6024548.1"/>
    <property type="molecule type" value="Genomic_DNA"/>
</dbReference>
<protein>
    <submittedName>
        <fullName evidence="6">DUF5597 domain-containing protein</fullName>
    </submittedName>
</protein>
<dbReference type="InterPro" id="IPR040719">
    <property type="entry name" value="DUF5597"/>
</dbReference>
<feature type="chain" id="PRO_5047450479" evidence="3">
    <location>
        <begin position="19"/>
        <end position="541"/>
    </location>
</feature>
<feature type="signal peptide" evidence="3">
    <location>
        <begin position="1"/>
        <end position="18"/>
    </location>
</feature>
<dbReference type="Proteomes" id="UP001204015">
    <property type="component" value="Unassembled WGS sequence"/>
</dbReference>
<evidence type="ECO:0000259" key="4">
    <source>
        <dbReference type="Pfam" id="PF02449"/>
    </source>
</evidence>
<sequence length="541" mass="61015">MKKVLLLFIMLSSVLVLCADVRLQKHGSATQLIVNGKPMLILGGELSNSAVTSVADIDSVLPHMYALGLNTVFVPVYWDLMEPEEGEFDFSLVDESIKVAREHHLKLILLWFGVWKNSMSCCAPLWFKRNIKRFPRALTVTGKPMEIASAFSNHVMEADKRAFCQLLKHIARIDERESTVIMIQVENEIGMLESVRDHSSLAEKAFQQGKWRKITGDIGIASSIEQDERFQAFYYAQYIEQLVRSGKKILNIPMFVNAAMNSRGRKPGEYPSAGPLAHLIPIWKKAAPDIDVYAPDIYDVGFKNWVNLYKRNDNPFFTPETRLGPYSGVRALYAFGEVDALGYSVFALDQASEEATSPIKQSYALLHQLSPLLLREQGEKLSHGLLFNQKDQKRVINDKDVVITASHYYTLPWDSRATDGSVWPESGGLIIKLGQYDYLIAGNGIVVTFQTLSEKKQEEEVKLGEDGFLDAGRSVKGLSSLHLKTFYGKRLGIGFVDQVGLDQQGTIKFIRRDSGDQDHQGRHARISCDEFKILHVKLYKY</sequence>
<dbReference type="InterPro" id="IPR017853">
    <property type="entry name" value="GH"/>
</dbReference>
<dbReference type="Gene3D" id="2.60.220.20">
    <property type="entry name" value="putative beta-Galactosidase from caulobacter crescentus"/>
    <property type="match status" value="1"/>
</dbReference>
<dbReference type="Pfam" id="PF02449">
    <property type="entry name" value="Glyco_hydro_42"/>
    <property type="match status" value="1"/>
</dbReference>
<evidence type="ECO:0000256" key="3">
    <source>
        <dbReference type="SAM" id="SignalP"/>
    </source>
</evidence>
<keyword evidence="1" id="KW-0378">Hydrolase</keyword>
<proteinExistence type="predicted"/>
<feature type="domain" description="DUF5597" evidence="5">
    <location>
        <begin position="360"/>
        <end position="525"/>
    </location>
</feature>
<keyword evidence="7" id="KW-1185">Reference proteome</keyword>
<evidence type="ECO:0000256" key="1">
    <source>
        <dbReference type="ARBA" id="ARBA00022801"/>
    </source>
</evidence>
<dbReference type="InterPro" id="IPR013529">
    <property type="entry name" value="Glyco_hydro_42_N"/>
</dbReference>
<gene>
    <name evidence="6" type="ORF">NG821_01585</name>
</gene>
<comment type="caution">
    <text evidence="6">The sequence shown here is derived from an EMBL/GenBank/DDBJ whole genome shotgun (WGS) entry which is preliminary data.</text>
</comment>
<dbReference type="Gene3D" id="3.20.20.80">
    <property type="entry name" value="Glycosidases"/>
    <property type="match status" value="1"/>
</dbReference>
<reference evidence="6 7" key="1">
    <citation type="submission" date="2022-06" db="EMBL/GenBank/DDBJ databases">
        <title>A taxonomic note on the genus Prevotella: Description of four novel genera and emended description of the genera Hallella and Xylanibacter.</title>
        <authorList>
            <person name="Hitch T.C.A."/>
        </authorList>
    </citation>
    <scope>NUCLEOTIDE SEQUENCE [LARGE SCALE GENOMIC DNA]</scope>
    <source>
        <strain evidence="6 7">DSM 100619</strain>
    </source>
</reference>
<keyword evidence="3" id="KW-0732">Signal</keyword>
<dbReference type="Pfam" id="PF18120">
    <property type="entry name" value="DUF5597"/>
    <property type="match status" value="1"/>
</dbReference>